<name>A0A5J9U2P5_9POAL</name>
<keyword evidence="2" id="KW-0812">Transmembrane</keyword>
<evidence type="ECO:0000313" key="4">
    <source>
        <dbReference type="Proteomes" id="UP000324897"/>
    </source>
</evidence>
<keyword evidence="2" id="KW-1133">Transmembrane helix</keyword>
<dbReference type="Proteomes" id="UP000324897">
    <property type="component" value="Chromosome 7"/>
</dbReference>
<protein>
    <submittedName>
        <fullName evidence="3">Uncharacterized protein</fullName>
    </submittedName>
</protein>
<evidence type="ECO:0000313" key="3">
    <source>
        <dbReference type="EMBL" id="TVU17886.1"/>
    </source>
</evidence>
<feature type="transmembrane region" description="Helical" evidence="2">
    <location>
        <begin position="139"/>
        <end position="157"/>
    </location>
</feature>
<evidence type="ECO:0000256" key="2">
    <source>
        <dbReference type="SAM" id="Phobius"/>
    </source>
</evidence>
<dbReference type="OrthoDB" id="1714657at2759"/>
<comment type="caution">
    <text evidence="3">The sequence shown here is derived from an EMBL/GenBank/DDBJ whole genome shotgun (WGS) entry which is preliminary data.</text>
</comment>
<keyword evidence="4" id="KW-1185">Reference proteome</keyword>
<reference evidence="3 4" key="1">
    <citation type="journal article" date="2019" name="Sci. Rep.">
        <title>A high-quality genome of Eragrostis curvula grass provides insights into Poaceae evolution and supports new strategies to enhance forage quality.</title>
        <authorList>
            <person name="Carballo J."/>
            <person name="Santos B.A.C.M."/>
            <person name="Zappacosta D."/>
            <person name="Garbus I."/>
            <person name="Selva J.P."/>
            <person name="Gallo C.A."/>
            <person name="Diaz A."/>
            <person name="Albertini E."/>
            <person name="Caccamo M."/>
            <person name="Echenique V."/>
        </authorList>
    </citation>
    <scope>NUCLEOTIDE SEQUENCE [LARGE SCALE GENOMIC DNA]</scope>
    <source>
        <strain evidence="4">cv. Victoria</strain>
        <tissue evidence="3">Leaf</tissue>
    </source>
</reference>
<dbReference type="AlphaFoldDB" id="A0A5J9U2P5"/>
<feature type="non-terminal residue" evidence="3">
    <location>
        <position position="1"/>
    </location>
</feature>
<gene>
    <name evidence="3" type="ORF">EJB05_33946</name>
</gene>
<accession>A0A5J9U2P5</accession>
<feature type="compositionally biased region" description="Basic and acidic residues" evidence="1">
    <location>
        <begin position="28"/>
        <end position="48"/>
    </location>
</feature>
<sequence>MSRLEARQEAVVERNWDMRWRLSRHDSRGSLDVADGRDEGTDSTRDSDCPDCLPRIPIPLPLASPPRSIPHRAAIPVLPISLLGAIGPGVRRTSQQPPTPAPPRLPRLTTAASASTSMGQKLVGNKFGTKLTIDEIAGAYYFLLLLCPVVSFWDCIFRKIRYSFRPEWV</sequence>
<proteinExistence type="predicted"/>
<keyword evidence="2" id="KW-0472">Membrane</keyword>
<organism evidence="3 4">
    <name type="scientific">Eragrostis curvula</name>
    <name type="common">weeping love grass</name>
    <dbReference type="NCBI Taxonomy" id="38414"/>
    <lineage>
        <taxon>Eukaryota</taxon>
        <taxon>Viridiplantae</taxon>
        <taxon>Streptophyta</taxon>
        <taxon>Embryophyta</taxon>
        <taxon>Tracheophyta</taxon>
        <taxon>Spermatophyta</taxon>
        <taxon>Magnoliopsida</taxon>
        <taxon>Liliopsida</taxon>
        <taxon>Poales</taxon>
        <taxon>Poaceae</taxon>
        <taxon>PACMAD clade</taxon>
        <taxon>Chloridoideae</taxon>
        <taxon>Eragrostideae</taxon>
        <taxon>Eragrostidinae</taxon>
        <taxon>Eragrostis</taxon>
    </lineage>
</organism>
<dbReference type="EMBL" id="RWGY01000029">
    <property type="protein sequence ID" value="TVU17886.1"/>
    <property type="molecule type" value="Genomic_DNA"/>
</dbReference>
<evidence type="ECO:0000256" key="1">
    <source>
        <dbReference type="SAM" id="MobiDB-lite"/>
    </source>
</evidence>
<feature type="region of interest" description="Disordered" evidence="1">
    <location>
        <begin position="28"/>
        <end position="50"/>
    </location>
</feature>
<dbReference type="Gramene" id="TVU17886">
    <property type="protein sequence ID" value="TVU17886"/>
    <property type="gene ID" value="EJB05_33946"/>
</dbReference>